<keyword evidence="1" id="KW-0472">Membrane</keyword>
<name>A0A7G6E223_THEFR</name>
<feature type="transmembrane region" description="Helical" evidence="1">
    <location>
        <begin position="199"/>
        <end position="221"/>
    </location>
</feature>
<evidence type="ECO:0000256" key="1">
    <source>
        <dbReference type="SAM" id="Phobius"/>
    </source>
</evidence>
<dbReference type="PANTHER" id="PTHR41771">
    <property type="entry name" value="MEMBRANE PROTEIN-RELATED"/>
    <property type="match status" value="1"/>
</dbReference>
<keyword evidence="1" id="KW-1133">Transmembrane helix</keyword>
<feature type="transmembrane region" description="Helical" evidence="1">
    <location>
        <begin position="301"/>
        <end position="324"/>
    </location>
</feature>
<dbReference type="Proteomes" id="UP000515847">
    <property type="component" value="Chromosome"/>
</dbReference>
<reference evidence="2 3" key="1">
    <citation type="journal article" date="2019" name="Front. Microbiol.">
        <title>Thermoanaerosceptrum fracticalcis gen. nov. sp. nov., a Novel Fumarate-Fermenting Microorganism From a Deep Fractured Carbonate Aquifer of the US Great Basin.</title>
        <authorList>
            <person name="Hamilton-Brehm S.D."/>
            <person name="Stewart L.E."/>
            <person name="Zavarin M."/>
            <person name="Caldwell M."/>
            <person name="Lawson P.A."/>
            <person name="Onstott T.C."/>
            <person name="Grzymski J."/>
            <person name="Neveux I."/>
            <person name="Lollar B.S."/>
            <person name="Russell C.E."/>
            <person name="Moser D.P."/>
        </authorList>
    </citation>
    <scope>NUCLEOTIDE SEQUENCE [LARGE SCALE GENOMIC DNA]</scope>
    <source>
        <strain evidence="2 3">DRI-13</strain>
    </source>
</reference>
<feature type="transmembrane region" description="Helical" evidence="1">
    <location>
        <begin position="174"/>
        <end position="192"/>
    </location>
</feature>
<organism evidence="2 3">
    <name type="scientific">Thermanaerosceptrum fracticalcis</name>
    <dbReference type="NCBI Taxonomy" id="1712410"/>
    <lineage>
        <taxon>Bacteria</taxon>
        <taxon>Bacillati</taxon>
        <taxon>Bacillota</taxon>
        <taxon>Clostridia</taxon>
        <taxon>Eubacteriales</taxon>
        <taxon>Peptococcaceae</taxon>
        <taxon>Thermanaerosceptrum</taxon>
    </lineage>
</organism>
<evidence type="ECO:0000313" key="2">
    <source>
        <dbReference type="EMBL" id="QNB46127.1"/>
    </source>
</evidence>
<dbReference type="EMBL" id="CP045798">
    <property type="protein sequence ID" value="QNB46127.1"/>
    <property type="molecule type" value="Genomic_DNA"/>
</dbReference>
<dbReference type="Pfam" id="PF07907">
    <property type="entry name" value="YibE_F"/>
    <property type="match status" value="1"/>
</dbReference>
<dbReference type="AlphaFoldDB" id="A0A7G6E223"/>
<dbReference type="InterPro" id="IPR012507">
    <property type="entry name" value="YibE_F"/>
</dbReference>
<keyword evidence="3" id="KW-1185">Reference proteome</keyword>
<protein>
    <submittedName>
        <fullName evidence="2">YibE/F family protein</fullName>
    </submittedName>
</protein>
<feature type="transmembrane region" description="Helical" evidence="1">
    <location>
        <begin position="344"/>
        <end position="369"/>
    </location>
</feature>
<dbReference type="PANTHER" id="PTHR41771:SF1">
    <property type="entry name" value="MEMBRANE PROTEIN"/>
    <property type="match status" value="1"/>
</dbReference>
<evidence type="ECO:0000313" key="3">
    <source>
        <dbReference type="Proteomes" id="UP000515847"/>
    </source>
</evidence>
<sequence length="383" mass="41706">MQRFWAFLISLVIICAGYFYSSTLQYEKQDNPEVLTKGVVLDVKEMAPAGGEKNNPALLEKQWAVRLKITEGFYKGRLIDTVHYQDSNPAYDFMVKPGDKVVVSLDVEDFVLKEAYISSLARDHYLGLLALIFSGSILAIGLRQGFKTLLSLIITCLAVFKILLPAILAGKNPITVSILICTGVTIITHMLITGFSKKSLAAITGTVIGLVLGGGLAKYVIVLTRVNGLNSEESQMLYYSFTRGTLDVTGLLFAGIIIGALGAVMDVAMSIASSISEMNELNPELTFRHLFQSGLNVGKDIIGTMANTLILAYTGSSLPLMLLLMANNVPYLKFINLDMIAVEIIRALAGSIGLFLAVPFTALTSAFLYKKKMGKMERTFLDT</sequence>
<accession>A0A7G6E223</accession>
<feature type="transmembrane region" description="Helical" evidence="1">
    <location>
        <begin position="124"/>
        <end position="142"/>
    </location>
</feature>
<feature type="transmembrane region" description="Helical" evidence="1">
    <location>
        <begin position="149"/>
        <end position="168"/>
    </location>
</feature>
<keyword evidence="1" id="KW-0812">Transmembrane</keyword>
<proteinExistence type="predicted"/>
<gene>
    <name evidence="2" type="ORF">BR63_07260</name>
</gene>
<dbReference type="KEGG" id="tfr:BR63_07260"/>
<feature type="transmembrane region" description="Helical" evidence="1">
    <location>
        <begin position="248"/>
        <end position="268"/>
    </location>
</feature>
<dbReference type="RefSeq" id="WP_034422270.1">
    <property type="nucleotide sequence ID" value="NZ_CP045798.1"/>
</dbReference>
<dbReference type="OrthoDB" id="5753718at2"/>